<sequence>MATQLAITQPEKILNLGLVASSPKFMADGNWPGIQPAVLDQFANQLDNEHKAVIERFMAIQAMGSVSAKQDIKELKPLFWPNQLRRVMC</sequence>
<dbReference type="Gene3D" id="3.40.50.1820">
    <property type="entry name" value="alpha/beta hydrolase"/>
    <property type="match status" value="1"/>
</dbReference>
<proteinExistence type="predicted"/>
<organism evidence="1 2">
    <name type="scientific">Psychrosphaera algicola</name>
    <dbReference type="NCBI Taxonomy" id="3023714"/>
    <lineage>
        <taxon>Bacteria</taxon>
        <taxon>Pseudomonadati</taxon>
        <taxon>Pseudomonadota</taxon>
        <taxon>Gammaproteobacteria</taxon>
        <taxon>Alteromonadales</taxon>
        <taxon>Pseudoalteromonadaceae</taxon>
        <taxon>Psychrosphaera</taxon>
    </lineage>
</organism>
<accession>A0ABT5FE16</accession>
<evidence type="ECO:0000313" key="1">
    <source>
        <dbReference type="EMBL" id="MDC2889767.1"/>
    </source>
</evidence>
<evidence type="ECO:0000313" key="2">
    <source>
        <dbReference type="Proteomes" id="UP001528411"/>
    </source>
</evidence>
<dbReference type="InterPro" id="IPR029058">
    <property type="entry name" value="AB_hydrolase_fold"/>
</dbReference>
<dbReference type="RefSeq" id="WP_272181136.1">
    <property type="nucleotide sequence ID" value="NZ_JAQOMS010000002.1"/>
</dbReference>
<comment type="caution">
    <text evidence="1">The sequence shown here is derived from an EMBL/GenBank/DDBJ whole genome shotgun (WGS) entry which is preliminary data.</text>
</comment>
<dbReference type="EMBL" id="JAQOMS010000002">
    <property type="protein sequence ID" value="MDC2889767.1"/>
    <property type="molecule type" value="Genomic_DNA"/>
</dbReference>
<gene>
    <name evidence="1" type="ORF">PN838_14500</name>
</gene>
<reference evidence="1 2" key="1">
    <citation type="submission" date="2023-01" db="EMBL/GenBank/DDBJ databases">
        <title>Psychrosphaera sp. nov., isolated from marine algae.</title>
        <authorList>
            <person name="Bayburt H."/>
            <person name="Choi B.J."/>
            <person name="Kim J.M."/>
            <person name="Choi D.G."/>
            <person name="Jeon C.O."/>
        </authorList>
    </citation>
    <scope>NUCLEOTIDE SEQUENCE [LARGE SCALE GENOMIC DNA]</scope>
    <source>
        <strain evidence="1 2">G1-22</strain>
    </source>
</reference>
<keyword evidence="2" id="KW-1185">Reference proteome</keyword>
<dbReference type="Proteomes" id="UP001528411">
    <property type="component" value="Unassembled WGS sequence"/>
</dbReference>
<protein>
    <submittedName>
        <fullName evidence="1">Uncharacterized protein</fullName>
    </submittedName>
</protein>
<name>A0ABT5FE16_9GAMM</name>